<name>B0DBH2_LACBS</name>
<dbReference type="GeneID" id="6076751"/>
<evidence type="ECO:0000256" key="2">
    <source>
        <dbReference type="ARBA" id="ARBA00022801"/>
    </source>
</evidence>
<dbReference type="Gene3D" id="2.120.10.30">
    <property type="entry name" value="TolB, C-terminal domain"/>
    <property type="match status" value="1"/>
</dbReference>
<proteinExistence type="inferred from homology"/>
<keyword evidence="8" id="KW-1185">Reference proteome</keyword>
<dbReference type="EMBL" id="DS547102">
    <property type="protein sequence ID" value="EDR07997.1"/>
    <property type="molecule type" value="Genomic_DNA"/>
</dbReference>
<accession>B0DBH2</accession>
<evidence type="ECO:0000313" key="8">
    <source>
        <dbReference type="Proteomes" id="UP000001194"/>
    </source>
</evidence>
<dbReference type="InterPro" id="IPR011042">
    <property type="entry name" value="6-blade_b-propeller_TolB-like"/>
</dbReference>
<dbReference type="Gene3D" id="3.40.50.1820">
    <property type="entry name" value="alpha/beta hydrolase"/>
    <property type="match status" value="1"/>
</dbReference>
<dbReference type="InterPro" id="IPR029058">
    <property type="entry name" value="AB_hydrolase_fold"/>
</dbReference>
<dbReference type="GO" id="GO:0006508">
    <property type="term" value="P:proteolysis"/>
    <property type="evidence" value="ECO:0007669"/>
    <property type="project" value="InterPro"/>
</dbReference>
<dbReference type="SUPFAM" id="SSF82171">
    <property type="entry name" value="DPP6 N-terminal domain-like"/>
    <property type="match status" value="1"/>
</dbReference>
<organism evidence="8">
    <name type="scientific">Laccaria bicolor (strain S238N-H82 / ATCC MYA-4686)</name>
    <name type="common">Bicoloured deceiver</name>
    <name type="synonym">Laccaria laccata var. bicolor</name>
    <dbReference type="NCBI Taxonomy" id="486041"/>
    <lineage>
        <taxon>Eukaryota</taxon>
        <taxon>Fungi</taxon>
        <taxon>Dikarya</taxon>
        <taxon>Basidiomycota</taxon>
        <taxon>Agaricomycotina</taxon>
        <taxon>Agaricomycetes</taxon>
        <taxon>Agaricomycetidae</taxon>
        <taxon>Agaricales</taxon>
        <taxon>Agaricineae</taxon>
        <taxon>Hydnangiaceae</taxon>
        <taxon>Laccaria</taxon>
    </lineage>
</organism>
<reference evidence="7 8" key="1">
    <citation type="journal article" date="2008" name="Nature">
        <title>The genome of Laccaria bicolor provides insights into mycorrhizal symbiosis.</title>
        <authorList>
            <person name="Martin F."/>
            <person name="Aerts A."/>
            <person name="Ahren D."/>
            <person name="Brun A."/>
            <person name="Danchin E.G.J."/>
            <person name="Duchaussoy F."/>
            <person name="Gibon J."/>
            <person name="Kohler A."/>
            <person name="Lindquist E."/>
            <person name="Pereda V."/>
            <person name="Salamov A."/>
            <person name="Shapiro H.J."/>
            <person name="Wuyts J."/>
            <person name="Blaudez D."/>
            <person name="Buee M."/>
            <person name="Brokstein P."/>
            <person name="Canbaeck B."/>
            <person name="Cohen D."/>
            <person name="Courty P.E."/>
            <person name="Coutinho P.M."/>
            <person name="Delaruelle C."/>
            <person name="Detter J.C."/>
            <person name="Deveau A."/>
            <person name="DiFazio S."/>
            <person name="Duplessis S."/>
            <person name="Fraissinet-Tachet L."/>
            <person name="Lucic E."/>
            <person name="Frey-Klett P."/>
            <person name="Fourrey C."/>
            <person name="Feussner I."/>
            <person name="Gay G."/>
            <person name="Grimwood J."/>
            <person name="Hoegger P.J."/>
            <person name="Jain P."/>
            <person name="Kilaru S."/>
            <person name="Labbe J."/>
            <person name="Lin Y.C."/>
            <person name="Legue V."/>
            <person name="Le Tacon F."/>
            <person name="Marmeisse R."/>
            <person name="Melayah D."/>
            <person name="Montanini B."/>
            <person name="Muratet M."/>
            <person name="Nehls U."/>
            <person name="Niculita-Hirzel H."/>
            <person name="Oudot-Le Secq M.P."/>
            <person name="Peter M."/>
            <person name="Quesneville H."/>
            <person name="Rajashekar B."/>
            <person name="Reich M."/>
            <person name="Rouhier N."/>
            <person name="Schmutz J."/>
            <person name="Yin T."/>
            <person name="Chalot M."/>
            <person name="Henrissat B."/>
            <person name="Kuees U."/>
            <person name="Lucas S."/>
            <person name="Van de Peer Y."/>
            <person name="Podila G.K."/>
            <person name="Polle A."/>
            <person name="Pukkila P.J."/>
            <person name="Richardson P.M."/>
            <person name="Rouze P."/>
            <person name="Sanders I.R."/>
            <person name="Stajich J.E."/>
            <person name="Tunlid A."/>
            <person name="Tuskan G."/>
            <person name="Grigoriev I.V."/>
        </authorList>
    </citation>
    <scope>NUCLEOTIDE SEQUENCE [LARGE SCALE GENOMIC DNA]</scope>
    <source>
        <strain evidence="8">S238N-H82 / ATCC MYA-4686</strain>
    </source>
</reference>
<gene>
    <name evidence="7" type="ORF">LACBIDRAFT_297566</name>
</gene>
<evidence type="ECO:0000256" key="3">
    <source>
        <dbReference type="ARBA" id="ARBA00022825"/>
    </source>
</evidence>
<dbReference type="RefSeq" id="XP_001881067.1">
    <property type="nucleotide sequence ID" value="XM_001881032.1"/>
</dbReference>
<feature type="domain" description="Peptidase S9 prolyl oligopeptidase catalytic" evidence="6">
    <location>
        <begin position="516"/>
        <end position="679"/>
    </location>
</feature>
<evidence type="ECO:0000256" key="1">
    <source>
        <dbReference type="ARBA" id="ARBA00010040"/>
    </source>
</evidence>
<evidence type="ECO:0000256" key="5">
    <source>
        <dbReference type="SAM" id="MobiDB-lite"/>
    </source>
</evidence>
<dbReference type="InterPro" id="IPR001375">
    <property type="entry name" value="Peptidase_S9_cat"/>
</dbReference>
<dbReference type="GO" id="GO:0004252">
    <property type="term" value="F:serine-type endopeptidase activity"/>
    <property type="evidence" value="ECO:0007669"/>
    <property type="project" value="TreeGrafter"/>
</dbReference>
<keyword evidence="2" id="KW-0378">Hydrolase</keyword>
<dbReference type="InParanoid" id="B0DBH2"/>
<sequence length="679" mass="75434">MQDPNRRVNPSHSPEKIASSPKIRDVKISPDGRRILYQVQPFYRVSEITTSQLWLAETDSAYSARQLTNGDFNDRAGVWHPDGKRVFFLSDRDEAGKAGHIFVMTIGREGQIESEATAFSKGFEEKNVQKFEISPDGNFVAFVVAGDKVDGKSRHRQQLKGEPKVFGAKADLARLKLFDFRTGIVPKVPSMFADKHVESFAWSPDSKELLCRLLENKGAEFAEMEVIMERVAISADEKGQQNATGVVVSRYPRAPSGPTIWLSSGHIVSTQSYEPSNVLDARTLTAHRFDGIENKFYGLTEDAVRIVDMGYGTQSRNAMIAVEVCTDVDTRIDVLNFVDDRDGNIIVLSSLFETKGEEAIWFGAWDAKCCVSEENEISFVFAAVLSSGIHHRPPNIWSIRVQATAPQKRLQLSSHLQWLADAPQIKTEVIHWESTDGIKLSGLVRYLPGYNGLLPTILHIHGGPYRRDIPDYMPYFCNWREMLASAGYLVISPNYRGSEKPIHPAMWLGAYRLFIGQGRGHEFAHAAEAGIGVYDWADCESMVDEVIKRGLADPRKLGVAGWSHGGSLTAWGVTKTKNRFKAAVVGAGAVDWEGMVMQSASPELEMAISGHDPWGSKRKSSPIHEVAAVDTAVLILHGEKDERVPVGQSVGFWRGLKRKATERGKKTAELIVYPREPHG</sequence>
<dbReference type="Pfam" id="PF07676">
    <property type="entry name" value="PD40"/>
    <property type="match status" value="1"/>
</dbReference>
<dbReference type="PANTHER" id="PTHR42776:SF27">
    <property type="entry name" value="DIPEPTIDYL PEPTIDASE FAMILY MEMBER 6"/>
    <property type="match status" value="1"/>
</dbReference>
<dbReference type="OrthoDB" id="43744at2759"/>
<dbReference type="Proteomes" id="UP000001194">
    <property type="component" value="Unassembled WGS sequence"/>
</dbReference>
<dbReference type="PANTHER" id="PTHR42776">
    <property type="entry name" value="SERINE PEPTIDASE S9 FAMILY MEMBER"/>
    <property type="match status" value="1"/>
</dbReference>
<dbReference type="KEGG" id="lbc:LACBIDRAFT_297566"/>
<keyword evidence="3" id="KW-0720">Serine protease</keyword>
<dbReference type="AlphaFoldDB" id="B0DBH2"/>
<feature type="region of interest" description="Disordered" evidence="5">
    <location>
        <begin position="1"/>
        <end position="21"/>
    </location>
</feature>
<evidence type="ECO:0000256" key="4">
    <source>
        <dbReference type="ARBA" id="ARBA00032829"/>
    </source>
</evidence>
<dbReference type="InterPro" id="IPR011659">
    <property type="entry name" value="WD40"/>
</dbReference>
<dbReference type="HOGENOM" id="CLU_008615_2_0_1"/>
<evidence type="ECO:0000313" key="7">
    <source>
        <dbReference type="EMBL" id="EDR07997.1"/>
    </source>
</evidence>
<dbReference type="Pfam" id="PF00326">
    <property type="entry name" value="Peptidase_S9"/>
    <property type="match status" value="1"/>
</dbReference>
<comment type="similarity">
    <text evidence="1">Belongs to the peptidase S9C family.</text>
</comment>
<dbReference type="SUPFAM" id="SSF53474">
    <property type="entry name" value="alpha/beta-Hydrolases"/>
    <property type="match status" value="1"/>
</dbReference>
<evidence type="ECO:0000259" key="6">
    <source>
        <dbReference type="Pfam" id="PF00326"/>
    </source>
</evidence>
<protein>
    <recommendedName>
        <fullName evidence="4">Dipeptidyl-peptidase V</fullName>
    </recommendedName>
</protein>
<keyword evidence="3" id="KW-0645">Protease</keyword>